<evidence type="ECO:0008006" key="3">
    <source>
        <dbReference type="Google" id="ProtNLM"/>
    </source>
</evidence>
<keyword evidence="2" id="KW-1185">Reference proteome</keyword>
<gene>
    <name evidence="1" type="ORF">ACFPRA_01295</name>
</gene>
<evidence type="ECO:0000313" key="2">
    <source>
        <dbReference type="Proteomes" id="UP001596109"/>
    </source>
</evidence>
<organism evidence="1 2">
    <name type="scientific">Sporosarcina soli</name>
    <dbReference type="NCBI Taxonomy" id="334736"/>
    <lineage>
        <taxon>Bacteria</taxon>
        <taxon>Bacillati</taxon>
        <taxon>Bacillota</taxon>
        <taxon>Bacilli</taxon>
        <taxon>Bacillales</taxon>
        <taxon>Caryophanaceae</taxon>
        <taxon>Sporosarcina</taxon>
    </lineage>
</organism>
<comment type="caution">
    <text evidence="1">The sequence shown here is derived from an EMBL/GenBank/DDBJ whole genome shotgun (WGS) entry which is preliminary data.</text>
</comment>
<dbReference type="RefSeq" id="WP_381429646.1">
    <property type="nucleotide sequence ID" value="NZ_JBHSNO010000001.1"/>
</dbReference>
<sequence length="445" mass="49356">MTNAYLNIKMPGKVVIVDLFNDLPNVEDAVENTLYITRFNNSHEKETAMYEFVDGDYRSLDVESVLDLMALNVSIDDANGNFTATNVEGALEELFTYAGSLKAAVATIGDPITMTDTAEQITTKIEALKDDLALAITTKGVPTQKTDSLGTMANNVILIQSGGGTNGTLKRTSKINVTSPYQYQLQLSAPLPIEDIALAVLERKDDDSGVVHYEANYNNGESTSFDYNEEYVVFDGFMHLKDKWEYPLNEIEEDLLFETDEIDFNDFVDIGVIAVWDDVVIEGLISTSEIIKANGNISLIGVENLDAITLTSIVSGNGDAKMAMSFDGGATWRAWSGSDWISINVDNKDEFKANGMDFHTVNSLTDSELSIARNSSNNIRFAYYIEQPTLDDEAMNDKITLEVTMLGYNDLLQTKDYEYTYDAITGKLEFLFKKQGTFTITYFNG</sequence>
<name>A0ABW0TEH4_9BACL</name>
<protein>
    <recommendedName>
        <fullName evidence="3">BppU N-terminal domain-containing protein</fullName>
    </recommendedName>
</protein>
<evidence type="ECO:0000313" key="1">
    <source>
        <dbReference type="EMBL" id="MFC5587542.1"/>
    </source>
</evidence>
<proteinExistence type="predicted"/>
<reference evidence="2" key="1">
    <citation type="journal article" date="2019" name="Int. J. Syst. Evol. Microbiol.">
        <title>The Global Catalogue of Microorganisms (GCM) 10K type strain sequencing project: providing services to taxonomists for standard genome sequencing and annotation.</title>
        <authorList>
            <consortium name="The Broad Institute Genomics Platform"/>
            <consortium name="The Broad Institute Genome Sequencing Center for Infectious Disease"/>
            <person name="Wu L."/>
            <person name="Ma J."/>
        </authorList>
    </citation>
    <scope>NUCLEOTIDE SEQUENCE [LARGE SCALE GENOMIC DNA]</scope>
    <source>
        <strain evidence="2">CGMCC 4.1434</strain>
    </source>
</reference>
<dbReference type="Proteomes" id="UP001596109">
    <property type="component" value="Unassembled WGS sequence"/>
</dbReference>
<dbReference type="EMBL" id="JBHSNO010000001">
    <property type="protein sequence ID" value="MFC5587542.1"/>
    <property type="molecule type" value="Genomic_DNA"/>
</dbReference>
<accession>A0ABW0TEH4</accession>